<comment type="caution">
    <text evidence="6">The sequence shown here is derived from an EMBL/GenBank/DDBJ whole genome shotgun (WGS) entry which is preliminary data.</text>
</comment>
<protein>
    <submittedName>
        <fullName evidence="6">DoxX family protein</fullName>
    </submittedName>
    <submittedName>
        <fullName evidence="7">Membrane protein YphA (DoxX/SURF4 family)</fullName>
    </submittedName>
</protein>
<reference evidence="7 9" key="2">
    <citation type="submission" date="2023-07" db="EMBL/GenBank/DDBJ databases">
        <title>Sequencing the genomes of 1000 actinobacteria strains.</title>
        <authorList>
            <person name="Klenk H.-P."/>
        </authorList>
    </citation>
    <scope>NUCLEOTIDE SEQUENCE [LARGE SCALE GENOMIC DNA]</scope>
    <source>
        <strain evidence="7 9">DSM 44724</strain>
    </source>
</reference>
<reference evidence="6" key="1">
    <citation type="submission" date="2022-12" db="EMBL/GenBank/DDBJ databases">
        <title>Gycomyces niveus sp.nov., a novel actinomycete isolated from soil in Shouguang.</title>
        <authorList>
            <person name="Yang X."/>
        </authorList>
    </citation>
    <scope>NUCLEOTIDE SEQUENCE</scope>
    <source>
        <strain evidence="6">DSM 44724</strain>
    </source>
</reference>
<organism evidence="6 8">
    <name type="scientific">Glycomyces lechevalierae</name>
    <dbReference type="NCBI Taxonomy" id="256034"/>
    <lineage>
        <taxon>Bacteria</taxon>
        <taxon>Bacillati</taxon>
        <taxon>Actinomycetota</taxon>
        <taxon>Actinomycetes</taxon>
        <taxon>Glycomycetales</taxon>
        <taxon>Glycomycetaceae</taxon>
        <taxon>Glycomyces</taxon>
    </lineage>
</organism>
<evidence type="ECO:0000313" key="9">
    <source>
        <dbReference type="Proteomes" id="UP001183604"/>
    </source>
</evidence>
<feature type="transmembrane region" description="Helical" evidence="5">
    <location>
        <begin position="56"/>
        <end position="89"/>
    </location>
</feature>
<dbReference type="EMBL" id="JAVDYD010000001">
    <property type="protein sequence ID" value="MDR7339726.1"/>
    <property type="molecule type" value="Genomic_DNA"/>
</dbReference>
<dbReference type="Pfam" id="PF13564">
    <property type="entry name" value="DoxX_2"/>
    <property type="match status" value="1"/>
</dbReference>
<evidence type="ECO:0000256" key="4">
    <source>
        <dbReference type="ARBA" id="ARBA00023136"/>
    </source>
</evidence>
<accession>A0A9X3PII8</accession>
<keyword evidence="2 5" id="KW-0812">Transmembrane</keyword>
<keyword evidence="3 5" id="KW-1133">Transmembrane helix</keyword>
<name>A0A9X3PII8_9ACTN</name>
<evidence type="ECO:0000256" key="5">
    <source>
        <dbReference type="SAM" id="Phobius"/>
    </source>
</evidence>
<dbReference type="AlphaFoldDB" id="A0A9X3PII8"/>
<dbReference type="InterPro" id="IPR032808">
    <property type="entry name" value="DoxX"/>
</dbReference>
<dbReference type="Proteomes" id="UP001145799">
    <property type="component" value="Unassembled WGS sequence"/>
</dbReference>
<evidence type="ECO:0000256" key="3">
    <source>
        <dbReference type="ARBA" id="ARBA00022989"/>
    </source>
</evidence>
<feature type="transmembrane region" description="Helical" evidence="5">
    <location>
        <begin position="101"/>
        <end position="120"/>
    </location>
</feature>
<evidence type="ECO:0000313" key="7">
    <source>
        <dbReference type="EMBL" id="MDR7339726.1"/>
    </source>
</evidence>
<comment type="subcellular location">
    <subcellularLocation>
        <location evidence="1">Membrane</location>
        <topology evidence="1">Multi-pass membrane protein</topology>
    </subcellularLocation>
</comment>
<gene>
    <name evidence="7" type="ORF">J2S69_003445</name>
    <name evidence="6" type="ORF">O2L01_10600</name>
</gene>
<dbReference type="RefSeq" id="WP_270121900.1">
    <property type="nucleotide sequence ID" value="NZ_BAAAOM010000004.1"/>
</dbReference>
<proteinExistence type="predicted"/>
<evidence type="ECO:0000256" key="2">
    <source>
        <dbReference type="ARBA" id="ARBA00022692"/>
    </source>
</evidence>
<evidence type="ECO:0000313" key="8">
    <source>
        <dbReference type="Proteomes" id="UP001145799"/>
    </source>
</evidence>
<evidence type="ECO:0000256" key="1">
    <source>
        <dbReference type="ARBA" id="ARBA00004141"/>
    </source>
</evidence>
<dbReference type="GO" id="GO:0016020">
    <property type="term" value="C:membrane"/>
    <property type="evidence" value="ECO:0007669"/>
    <property type="project" value="UniProtKB-SubCell"/>
</dbReference>
<sequence length="125" mass="12854">MNLLLWILAGLLAAFFLFAGLTKLARSKQKLLGSPNMGWAADFPPGLIKLIGALEVLAALGLILPAALGTAVVLVPLAATGLALLMAGAAITHGRRKEGQAVVTNLVLLVLTAVVAWGRFGPHAL</sequence>
<keyword evidence="4 5" id="KW-0472">Membrane</keyword>
<keyword evidence="9" id="KW-1185">Reference proteome</keyword>
<dbReference type="EMBL" id="JAPZVQ010000005">
    <property type="protein sequence ID" value="MDA1385437.1"/>
    <property type="molecule type" value="Genomic_DNA"/>
</dbReference>
<dbReference type="Proteomes" id="UP001183604">
    <property type="component" value="Unassembled WGS sequence"/>
</dbReference>
<evidence type="ECO:0000313" key="6">
    <source>
        <dbReference type="EMBL" id="MDA1385437.1"/>
    </source>
</evidence>